<dbReference type="OrthoDB" id="10065854at2759"/>
<sequence>MRQFVCCVLNMTSEYCYRNDVPTTVSRHSLLQMGSLIKKLSSNLESWQKTWMSWISWTNGSEKKRGWMMVDPNDLGKLSTEIAQLSKSLPKLVNNRRVAASNVINELSKGSCSENHIFYIASFEVVIKFVNLGFT</sequence>
<gene>
    <name evidence="1" type="ORF">OCBIM_22031564mg</name>
</gene>
<reference evidence="1" key="1">
    <citation type="submission" date="2015-07" db="EMBL/GenBank/DDBJ databases">
        <title>MeaNS - Measles Nucleotide Surveillance Program.</title>
        <authorList>
            <person name="Tran T."/>
            <person name="Druce J."/>
        </authorList>
    </citation>
    <scope>NUCLEOTIDE SEQUENCE</scope>
    <source>
        <strain evidence="1">UCB-OBI-ISO-001</strain>
        <tissue evidence="1">Gonad</tissue>
    </source>
</reference>
<dbReference type="AlphaFoldDB" id="A0A0L8GML7"/>
<evidence type="ECO:0000313" key="1">
    <source>
        <dbReference type="EMBL" id="KOF77875.1"/>
    </source>
</evidence>
<protein>
    <submittedName>
        <fullName evidence="1">Uncharacterized protein</fullName>
    </submittedName>
</protein>
<organism evidence="1">
    <name type="scientific">Octopus bimaculoides</name>
    <name type="common">California two-spotted octopus</name>
    <dbReference type="NCBI Taxonomy" id="37653"/>
    <lineage>
        <taxon>Eukaryota</taxon>
        <taxon>Metazoa</taxon>
        <taxon>Spiralia</taxon>
        <taxon>Lophotrochozoa</taxon>
        <taxon>Mollusca</taxon>
        <taxon>Cephalopoda</taxon>
        <taxon>Coleoidea</taxon>
        <taxon>Octopodiformes</taxon>
        <taxon>Octopoda</taxon>
        <taxon>Incirrata</taxon>
        <taxon>Octopodidae</taxon>
        <taxon>Octopus</taxon>
    </lineage>
</organism>
<accession>A0A0L8GML7</accession>
<name>A0A0L8GML7_OCTBM</name>
<dbReference type="EMBL" id="KQ421279">
    <property type="protein sequence ID" value="KOF77875.1"/>
    <property type="molecule type" value="Genomic_DNA"/>
</dbReference>
<proteinExistence type="predicted"/>